<dbReference type="InterPro" id="IPR043538">
    <property type="entry name" value="XYLT"/>
</dbReference>
<evidence type="ECO:0000313" key="16">
    <source>
        <dbReference type="EMBL" id="SMX43646.1"/>
    </source>
</evidence>
<protein>
    <recommendedName>
        <fullName evidence="14">Peptide O-xylosyltransferase</fullName>
    </recommendedName>
</protein>
<evidence type="ECO:0000256" key="11">
    <source>
        <dbReference type="ARBA" id="ARBA00023136"/>
    </source>
</evidence>
<dbReference type="InterPro" id="IPR003406">
    <property type="entry name" value="Glyco_trans_14"/>
</dbReference>
<evidence type="ECO:0000256" key="5">
    <source>
        <dbReference type="ARBA" id="ARBA00022692"/>
    </source>
</evidence>
<evidence type="ECO:0000256" key="14">
    <source>
        <dbReference type="ARBA" id="ARBA00042865"/>
    </source>
</evidence>
<keyword evidence="17" id="KW-1185">Reference proteome</keyword>
<keyword evidence="9" id="KW-1133">Transmembrane helix</keyword>
<accession>A0A238KNQ6</accession>
<evidence type="ECO:0000313" key="17">
    <source>
        <dbReference type="Proteomes" id="UP000203464"/>
    </source>
</evidence>
<dbReference type="PANTHER" id="PTHR46025">
    <property type="entry name" value="XYLOSYLTRANSFERASE OXT"/>
    <property type="match status" value="1"/>
</dbReference>
<keyword evidence="3" id="KW-0328">Glycosyltransferase</keyword>
<evidence type="ECO:0000256" key="2">
    <source>
        <dbReference type="ARBA" id="ARBA00004648"/>
    </source>
</evidence>
<evidence type="ECO:0000256" key="10">
    <source>
        <dbReference type="ARBA" id="ARBA00023034"/>
    </source>
</evidence>
<evidence type="ECO:0000256" key="9">
    <source>
        <dbReference type="ARBA" id="ARBA00022989"/>
    </source>
</evidence>
<dbReference type="Proteomes" id="UP000203464">
    <property type="component" value="Unassembled WGS sequence"/>
</dbReference>
<proteinExistence type="predicted"/>
<evidence type="ECO:0000256" key="12">
    <source>
        <dbReference type="ARBA" id="ARBA00023157"/>
    </source>
</evidence>
<dbReference type="AlphaFoldDB" id="A0A238KNQ6"/>
<feature type="domain" description="DUF5928" evidence="15">
    <location>
        <begin position="312"/>
        <end position="567"/>
    </location>
</feature>
<evidence type="ECO:0000256" key="6">
    <source>
        <dbReference type="ARBA" id="ARBA00022723"/>
    </source>
</evidence>
<keyword evidence="6" id="KW-0479">Metal-binding</keyword>
<keyword evidence="13" id="KW-0325">Glycoprotein</keyword>
<sequence>MRVAVYVSIAFTQKSKFFVFIQCVFTFTYEKQFTEQGNIVSKMAKIAFILLCHKDPEAIVQQALQLTAVGDYIAIHFDASAPKEAFALIEKELGDNPNVTFAKKRIKCGWGEWSLVQATLYAVEAAVDAFPRATHFYMVSGDCMAIKSASYAKKLLDADDCDYIESFDFFESDWIKTGMKEERLIYRHFFNERTHKTLFYNSWWAQRKLGLEREIPADLQIMIGSQWWCLRRRTVEWIIDMTKNRPDVMKFFRTTWIPDETFFQTLVRHLVPEPEIRTRTLTFLMFTDYGMPVTFYNDHYDLLLSQDFLFARKISPEATSLKERLGRLYASDRDDFKISDEGRKLFGFLTGRGRIGRRFAPRFWETETSLGRERELLIVACKKWHVAKRFVGSVKHHTTIPCIDYLFNEEDTDLPDLGGIQRTLGKRTRHRRALMRMLFDYYNTDRLIICLDTANLDLMQDFFNDRSTTRLLELECDFTDEYLIGHAKRVGLAGDQTADETMEQLLPTIRYDVVYESDRIRDAGFENHLRVREASSPDENTPPICEFLSVSEDVGRSIAQTPYLFAD</sequence>
<evidence type="ECO:0000256" key="7">
    <source>
        <dbReference type="ARBA" id="ARBA00022824"/>
    </source>
</evidence>
<evidence type="ECO:0000256" key="4">
    <source>
        <dbReference type="ARBA" id="ARBA00022679"/>
    </source>
</evidence>
<gene>
    <name evidence="16" type="ORF">OCA8868_03011</name>
</gene>
<evidence type="ECO:0000256" key="1">
    <source>
        <dbReference type="ARBA" id="ARBA00004323"/>
    </source>
</evidence>
<dbReference type="GO" id="GO:0030158">
    <property type="term" value="F:protein xylosyltransferase activity"/>
    <property type="evidence" value="ECO:0007669"/>
    <property type="project" value="InterPro"/>
</dbReference>
<keyword evidence="7" id="KW-0256">Endoplasmic reticulum</keyword>
<evidence type="ECO:0000259" key="15">
    <source>
        <dbReference type="Pfam" id="PF19350"/>
    </source>
</evidence>
<dbReference type="GO" id="GO:0016020">
    <property type="term" value="C:membrane"/>
    <property type="evidence" value="ECO:0007669"/>
    <property type="project" value="InterPro"/>
</dbReference>
<keyword evidence="4" id="KW-0808">Transferase</keyword>
<keyword evidence="11" id="KW-0472">Membrane</keyword>
<keyword evidence="12" id="KW-1015">Disulfide bond</keyword>
<dbReference type="EMBL" id="FXYD01000005">
    <property type="protein sequence ID" value="SMX43646.1"/>
    <property type="molecule type" value="Genomic_DNA"/>
</dbReference>
<comment type="subcellular location">
    <subcellularLocation>
        <location evidence="2">Endoplasmic reticulum membrane</location>
        <topology evidence="2">Single-pass type II membrane protein</topology>
    </subcellularLocation>
    <subcellularLocation>
        <location evidence="1">Golgi apparatus membrane</location>
        <topology evidence="1">Single-pass type II membrane protein</topology>
    </subcellularLocation>
</comment>
<dbReference type="InterPro" id="IPR045972">
    <property type="entry name" value="DUF5928"/>
</dbReference>
<dbReference type="PANTHER" id="PTHR46025:SF3">
    <property type="entry name" value="XYLOSYLTRANSFERASE OXT"/>
    <property type="match status" value="1"/>
</dbReference>
<dbReference type="GO" id="GO:0015012">
    <property type="term" value="P:heparan sulfate proteoglycan biosynthetic process"/>
    <property type="evidence" value="ECO:0007669"/>
    <property type="project" value="TreeGrafter"/>
</dbReference>
<evidence type="ECO:0000256" key="3">
    <source>
        <dbReference type="ARBA" id="ARBA00022676"/>
    </source>
</evidence>
<name>A0A238KNQ6_9RHOB</name>
<keyword evidence="5" id="KW-0812">Transmembrane</keyword>
<dbReference type="Pfam" id="PF02485">
    <property type="entry name" value="Branch"/>
    <property type="match status" value="1"/>
</dbReference>
<evidence type="ECO:0000256" key="13">
    <source>
        <dbReference type="ARBA" id="ARBA00023180"/>
    </source>
</evidence>
<keyword evidence="10" id="KW-0333">Golgi apparatus</keyword>
<dbReference type="GO" id="GO:0050650">
    <property type="term" value="P:chondroitin sulfate proteoglycan biosynthetic process"/>
    <property type="evidence" value="ECO:0007669"/>
    <property type="project" value="TreeGrafter"/>
</dbReference>
<reference evidence="17" key="1">
    <citation type="submission" date="2017-05" db="EMBL/GenBank/DDBJ databases">
        <authorList>
            <person name="Rodrigo-Torres L."/>
            <person name="Arahal R. D."/>
            <person name="Lucena T."/>
        </authorList>
    </citation>
    <scope>NUCLEOTIDE SEQUENCE [LARGE SCALE GENOMIC DNA]</scope>
    <source>
        <strain evidence="17">CECT 8868</strain>
    </source>
</reference>
<dbReference type="GO" id="GO:0046872">
    <property type="term" value="F:metal ion binding"/>
    <property type="evidence" value="ECO:0007669"/>
    <property type="project" value="UniProtKB-KW"/>
</dbReference>
<dbReference type="Pfam" id="PF19350">
    <property type="entry name" value="DUF5928"/>
    <property type="match status" value="1"/>
</dbReference>
<evidence type="ECO:0000256" key="8">
    <source>
        <dbReference type="ARBA" id="ARBA00022968"/>
    </source>
</evidence>
<keyword evidence="8" id="KW-0735">Signal-anchor</keyword>
<organism evidence="16 17">
    <name type="scientific">Octadecabacter ascidiaceicola</name>
    <dbReference type="NCBI Taxonomy" id="1655543"/>
    <lineage>
        <taxon>Bacteria</taxon>
        <taxon>Pseudomonadati</taxon>
        <taxon>Pseudomonadota</taxon>
        <taxon>Alphaproteobacteria</taxon>
        <taxon>Rhodobacterales</taxon>
        <taxon>Roseobacteraceae</taxon>
        <taxon>Octadecabacter</taxon>
    </lineage>
</organism>